<gene>
    <name evidence="2" type="ORF">NCTC11938_03931</name>
</gene>
<keyword evidence="1" id="KW-0472">Membrane</keyword>
<keyword evidence="1" id="KW-1133">Transmembrane helix</keyword>
<reference evidence="2 3" key="1">
    <citation type="submission" date="2018-06" db="EMBL/GenBank/DDBJ databases">
        <authorList>
            <consortium name="Pathogen Informatics"/>
            <person name="Doyle S."/>
        </authorList>
    </citation>
    <scope>NUCLEOTIDE SEQUENCE [LARGE SCALE GENOMIC DNA]</scope>
    <source>
        <strain evidence="2 3">NCTC11938</strain>
    </source>
</reference>
<protein>
    <submittedName>
        <fullName evidence="2">Uncharacterized protein</fullName>
    </submittedName>
</protein>
<name>A0A379GFD7_PROMI</name>
<dbReference type="Proteomes" id="UP000254191">
    <property type="component" value="Unassembled WGS sequence"/>
</dbReference>
<dbReference type="EMBL" id="UGTS01000006">
    <property type="protein sequence ID" value="SUC39670.1"/>
    <property type="molecule type" value="Genomic_DNA"/>
</dbReference>
<dbReference type="AlphaFoldDB" id="A0A379GFD7"/>
<accession>A0A379GFD7</accession>
<sequence>MSRKIKNIFISIFLVFMALGFYLNKNQIQPQSKPNGYSYYQKGDYKEAFKLFFTTCAKLIRKQHLV</sequence>
<evidence type="ECO:0000313" key="3">
    <source>
        <dbReference type="Proteomes" id="UP000254191"/>
    </source>
</evidence>
<evidence type="ECO:0000256" key="1">
    <source>
        <dbReference type="SAM" id="Phobius"/>
    </source>
</evidence>
<organism evidence="2 3">
    <name type="scientific">Proteus mirabilis</name>
    <dbReference type="NCBI Taxonomy" id="584"/>
    <lineage>
        <taxon>Bacteria</taxon>
        <taxon>Pseudomonadati</taxon>
        <taxon>Pseudomonadota</taxon>
        <taxon>Gammaproteobacteria</taxon>
        <taxon>Enterobacterales</taxon>
        <taxon>Morganellaceae</taxon>
        <taxon>Proteus</taxon>
    </lineage>
</organism>
<evidence type="ECO:0000313" key="2">
    <source>
        <dbReference type="EMBL" id="SUC39670.1"/>
    </source>
</evidence>
<keyword evidence="1" id="KW-0812">Transmembrane</keyword>
<proteinExistence type="predicted"/>
<feature type="transmembrane region" description="Helical" evidence="1">
    <location>
        <begin position="7"/>
        <end position="23"/>
    </location>
</feature>